<dbReference type="EMBL" id="AAVT01000001">
    <property type="protein sequence ID" value="EAW32151.1"/>
    <property type="molecule type" value="Genomic_DNA"/>
</dbReference>
<proteinExistence type="predicted"/>
<organism evidence="1 2">
    <name type="scientific">marine gamma proteobacterium HTCC2143</name>
    <dbReference type="NCBI Taxonomy" id="247633"/>
    <lineage>
        <taxon>Bacteria</taxon>
        <taxon>Pseudomonadati</taxon>
        <taxon>Pseudomonadota</taxon>
        <taxon>Gammaproteobacteria</taxon>
        <taxon>Cellvibrionales</taxon>
        <taxon>Spongiibacteraceae</taxon>
        <taxon>BD1-7 clade</taxon>
    </lineage>
</organism>
<comment type="caution">
    <text evidence="1">The sequence shown here is derived from an EMBL/GenBank/DDBJ whole genome shotgun (WGS) entry which is preliminary data.</text>
</comment>
<evidence type="ECO:0000313" key="1">
    <source>
        <dbReference type="EMBL" id="EAW32151.1"/>
    </source>
</evidence>
<protein>
    <submittedName>
        <fullName evidence="1">Uncharacterized protein</fullName>
    </submittedName>
</protein>
<sequence length="65" mass="7494">MVLGVVCTRRENGFKSLFVIRCLETWNDPEAELTRCDLTIQFSIALSDMGGAIKIVIFQEIMHFW</sequence>
<evidence type="ECO:0000313" key="2">
    <source>
        <dbReference type="Proteomes" id="UP000004931"/>
    </source>
</evidence>
<accession>A0Y7P7</accession>
<dbReference type="AlphaFoldDB" id="A0Y7P7"/>
<name>A0Y7P7_9GAMM</name>
<reference evidence="1 2" key="1">
    <citation type="journal article" date="2010" name="J. Bacteriol.">
        <title>Genome sequence of the oligotrophic marine Gammaproteobacterium HTCC2143, isolated from the Oregon Coast.</title>
        <authorList>
            <person name="Oh H.M."/>
            <person name="Kang I."/>
            <person name="Ferriera S."/>
            <person name="Giovannoni S.J."/>
            <person name="Cho J.C."/>
        </authorList>
    </citation>
    <scope>NUCLEOTIDE SEQUENCE [LARGE SCALE GENOMIC DNA]</scope>
    <source>
        <strain evidence="1 2">HTCC2143</strain>
    </source>
</reference>
<gene>
    <name evidence="1" type="ORF">GP2143_12886</name>
</gene>
<dbReference type="Proteomes" id="UP000004931">
    <property type="component" value="Unassembled WGS sequence"/>
</dbReference>
<keyword evidence="2" id="KW-1185">Reference proteome</keyword>